<evidence type="ECO:0000256" key="10">
    <source>
        <dbReference type="SAM" id="MobiDB-lite"/>
    </source>
</evidence>
<comment type="function">
    <text evidence="9">Part of the twin-arginine translocation (Tat) system that transports large folded proteins containing a characteristic twin-arginine motif in their signal peptide across membranes. TatA could form the protein-conducting channel of the Tat system.</text>
</comment>
<keyword evidence="3 9" id="KW-1003">Cell membrane</keyword>
<evidence type="ECO:0000313" key="12">
    <source>
        <dbReference type="EMBL" id="GMA22018.1"/>
    </source>
</evidence>
<keyword evidence="4 9" id="KW-0812">Transmembrane</keyword>
<evidence type="ECO:0000313" key="13">
    <source>
        <dbReference type="Proteomes" id="UP001157109"/>
    </source>
</evidence>
<evidence type="ECO:0000256" key="3">
    <source>
        <dbReference type="ARBA" id="ARBA00022475"/>
    </source>
</evidence>
<evidence type="ECO:0000256" key="4">
    <source>
        <dbReference type="ARBA" id="ARBA00022692"/>
    </source>
</evidence>
<accession>A0ABQ6HPW1</accession>
<comment type="similarity">
    <text evidence="9">Belongs to the TatA/E family.</text>
</comment>
<dbReference type="EMBL" id="BSUJ01000001">
    <property type="protein sequence ID" value="GMA19724.1"/>
    <property type="molecule type" value="Genomic_DNA"/>
</dbReference>
<feature type="region of interest" description="Disordered" evidence="10">
    <location>
        <begin position="43"/>
        <end position="120"/>
    </location>
</feature>
<evidence type="ECO:0000256" key="1">
    <source>
        <dbReference type="ARBA" id="ARBA00004162"/>
    </source>
</evidence>
<keyword evidence="2 9" id="KW-0813">Transport</keyword>
<dbReference type="PANTHER" id="PTHR42982:SF8">
    <property type="entry name" value="SEC-INDEPENDENT PROTEIN TRANSLOCASE PROTEIN TATA"/>
    <property type="match status" value="1"/>
</dbReference>
<evidence type="ECO:0000256" key="9">
    <source>
        <dbReference type="HAMAP-Rule" id="MF_00236"/>
    </source>
</evidence>
<evidence type="ECO:0000256" key="2">
    <source>
        <dbReference type="ARBA" id="ARBA00022448"/>
    </source>
</evidence>
<dbReference type="HAMAP" id="MF_00236">
    <property type="entry name" value="TatA_E"/>
    <property type="match status" value="1"/>
</dbReference>
<dbReference type="PANTHER" id="PTHR42982">
    <property type="entry name" value="SEC-INDEPENDENT PROTEIN TRANSLOCASE PROTEIN TATA"/>
    <property type="match status" value="1"/>
</dbReference>
<evidence type="ECO:0000313" key="11">
    <source>
        <dbReference type="EMBL" id="GMA19724.1"/>
    </source>
</evidence>
<evidence type="ECO:0000256" key="6">
    <source>
        <dbReference type="ARBA" id="ARBA00022989"/>
    </source>
</evidence>
<protein>
    <recommendedName>
        <fullName evidence="9">Sec-independent protein translocase protein TatA</fullName>
    </recommendedName>
</protein>
<dbReference type="NCBIfam" id="TIGR01411">
    <property type="entry name" value="tatAE"/>
    <property type="match status" value="1"/>
</dbReference>
<name>A0ABQ6HPW1_9MICO</name>
<comment type="subunit">
    <text evidence="9">The Tat system comprises two distinct complexes: a TatABC complex, containing multiple copies of TatA, TatB and TatC subunits, and a separate TatA complex, containing only TatA subunits. Substrates initially bind to the TatABC complex, which probably triggers association of the separate TatA complex to form the active translocon.</text>
</comment>
<comment type="subcellular location">
    <subcellularLocation>
        <location evidence="1 9">Cell membrane</location>
        <topology evidence="1 9">Single-pass membrane protein</topology>
    </subcellularLocation>
</comment>
<feature type="compositionally biased region" description="Basic and acidic residues" evidence="10">
    <location>
        <begin position="106"/>
        <end position="120"/>
    </location>
</feature>
<dbReference type="Gene3D" id="1.20.5.3310">
    <property type="match status" value="1"/>
</dbReference>
<evidence type="ECO:0000256" key="7">
    <source>
        <dbReference type="ARBA" id="ARBA00023010"/>
    </source>
</evidence>
<keyword evidence="13" id="KW-1185">Reference proteome</keyword>
<dbReference type="NCBIfam" id="NF001854">
    <property type="entry name" value="PRK00575.1"/>
    <property type="match status" value="1"/>
</dbReference>
<reference evidence="11" key="3">
    <citation type="submission" date="2023-02" db="EMBL/GenBank/DDBJ databases">
        <authorList>
            <person name="Sun Q."/>
            <person name="Mori K."/>
        </authorList>
    </citation>
    <scope>NUCLEOTIDE SEQUENCE</scope>
    <source>
        <strain evidence="11">NBRC 105830</strain>
    </source>
</reference>
<dbReference type="Proteomes" id="UP001157109">
    <property type="component" value="Unassembled WGS sequence"/>
</dbReference>
<feature type="compositionally biased region" description="Basic and acidic residues" evidence="10">
    <location>
        <begin position="43"/>
        <end position="57"/>
    </location>
</feature>
<proteinExistence type="inferred from homology"/>
<dbReference type="RefSeq" id="WP_241444440.1">
    <property type="nucleotide sequence ID" value="NZ_BSUJ01000001.1"/>
</dbReference>
<dbReference type="InterPro" id="IPR006312">
    <property type="entry name" value="TatA/E"/>
</dbReference>
<reference evidence="13" key="2">
    <citation type="journal article" date="2019" name="Int. J. Syst. Evol. Microbiol.">
        <title>The Global Catalogue of Microorganisms (GCM) 10K type strain sequencing project: providing services to taxonomists for standard genome sequencing and annotation.</title>
        <authorList>
            <consortium name="The Broad Institute Genomics Platform"/>
            <consortium name="The Broad Institute Genome Sequencing Center for Infectious Disease"/>
            <person name="Wu L."/>
            <person name="Ma J."/>
        </authorList>
    </citation>
    <scope>NUCLEOTIDE SEQUENCE [LARGE SCALE GENOMIC DNA]</scope>
    <source>
        <strain evidence="13">NBRC 105830</strain>
    </source>
</reference>
<dbReference type="Pfam" id="PF02416">
    <property type="entry name" value="TatA_B_E"/>
    <property type="match status" value="1"/>
</dbReference>
<dbReference type="InterPro" id="IPR003369">
    <property type="entry name" value="TatA/B/E"/>
</dbReference>
<feature type="transmembrane region" description="Helical" evidence="9">
    <location>
        <begin position="6"/>
        <end position="24"/>
    </location>
</feature>
<reference evidence="11" key="1">
    <citation type="journal article" date="2014" name="Int. J. Syst. Evol. Microbiol.">
        <title>Complete genome of a new Firmicutes species belonging to the dominant human colonic microbiota ('Ruminococcus bicirculans') reveals two chromosomes and a selective capacity to utilize plant glucans.</title>
        <authorList>
            <consortium name="NISC Comparative Sequencing Program"/>
            <person name="Wegmann U."/>
            <person name="Louis P."/>
            <person name="Goesmann A."/>
            <person name="Henrissat B."/>
            <person name="Duncan S.H."/>
            <person name="Flint H.J."/>
        </authorList>
    </citation>
    <scope>NUCLEOTIDE SEQUENCE</scope>
    <source>
        <strain evidence="11">NBRC 105830</strain>
    </source>
</reference>
<sequence length="120" mass="13495">MGRLFDSPLHLLIIVLVIVIIFGWKRLPDAARSLGRSMRIFKSEVSEMKNDKTDKPASDASRSTVRGETLRDETVADGQTFRTTSTERPADRPADLADDEVVIDGVRYKRSETHPRDPQA</sequence>
<gene>
    <name evidence="9" type="primary">tatA</name>
    <name evidence="11" type="ORF">GCM10025862_17450</name>
    <name evidence="12" type="ORF">GCM10025862_40390</name>
</gene>
<organism evidence="11 13">
    <name type="scientific">Arsenicicoccus piscis</name>
    <dbReference type="NCBI Taxonomy" id="673954"/>
    <lineage>
        <taxon>Bacteria</taxon>
        <taxon>Bacillati</taxon>
        <taxon>Actinomycetota</taxon>
        <taxon>Actinomycetes</taxon>
        <taxon>Micrococcales</taxon>
        <taxon>Intrasporangiaceae</taxon>
        <taxon>Arsenicicoccus</taxon>
    </lineage>
</organism>
<keyword evidence="6 9" id="KW-1133">Transmembrane helix</keyword>
<evidence type="ECO:0000256" key="5">
    <source>
        <dbReference type="ARBA" id="ARBA00022927"/>
    </source>
</evidence>
<comment type="caution">
    <text evidence="11">The sequence shown here is derived from an EMBL/GenBank/DDBJ whole genome shotgun (WGS) entry which is preliminary data.</text>
</comment>
<keyword evidence="7 9" id="KW-0811">Translocation</keyword>
<evidence type="ECO:0000256" key="8">
    <source>
        <dbReference type="ARBA" id="ARBA00023136"/>
    </source>
</evidence>
<keyword evidence="8 9" id="KW-0472">Membrane</keyword>
<dbReference type="EMBL" id="BSUJ01000002">
    <property type="protein sequence ID" value="GMA22018.1"/>
    <property type="molecule type" value="Genomic_DNA"/>
</dbReference>
<keyword evidence="5 9" id="KW-0653">Protein transport</keyword>